<feature type="domain" description="C2H2-domain containing protein first zinc finger" evidence="3">
    <location>
        <begin position="18"/>
        <end position="47"/>
    </location>
</feature>
<gene>
    <name evidence="4" type="ORF">QQZ08_009516</name>
</gene>
<accession>A0ABR1HNN2</accession>
<evidence type="ECO:0000256" key="1">
    <source>
        <dbReference type="SAM" id="MobiDB-lite"/>
    </source>
</evidence>
<reference evidence="4 5" key="1">
    <citation type="journal article" date="2025" name="Microbiol. Resour. Announc.">
        <title>Draft genome sequences for Neonectria magnoliae and Neonectria punicea, canker pathogens of Liriodendron tulipifera and Acer saccharum in West Virginia.</title>
        <authorList>
            <person name="Petronek H.M."/>
            <person name="Kasson M.T."/>
            <person name="Metheny A.M."/>
            <person name="Stauder C.M."/>
            <person name="Lovett B."/>
            <person name="Lynch S.C."/>
            <person name="Garnas J.R."/>
            <person name="Kasson L.R."/>
            <person name="Stajich J.E."/>
        </authorList>
    </citation>
    <scope>NUCLEOTIDE SEQUENCE [LARGE SCALE GENOMIC DNA]</scope>
    <source>
        <strain evidence="4 5">NRRL 64651</strain>
    </source>
</reference>
<comment type="caution">
    <text evidence="4">The sequence shown here is derived from an EMBL/GenBank/DDBJ whole genome shotgun (WGS) entry which is preliminary data.</text>
</comment>
<dbReference type="InterPro" id="IPR059095">
    <property type="entry name" value="Znf_C2H2_17_2nd"/>
</dbReference>
<evidence type="ECO:0000313" key="5">
    <source>
        <dbReference type="Proteomes" id="UP001498421"/>
    </source>
</evidence>
<evidence type="ECO:0000313" key="4">
    <source>
        <dbReference type="EMBL" id="KAK7422434.1"/>
    </source>
</evidence>
<feature type="domain" description="C2H2-domain containing protein second zinc finger" evidence="2">
    <location>
        <begin position="52"/>
        <end position="81"/>
    </location>
</feature>
<dbReference type="Gene3D" id="3.30.160.60">
    <property type="entry name" value="Classic Zinc Finger"/>
    <property type="match status" value="1"/>
</dbReference>
<feature type="compositionally biased region" description="Polar residues" evidence="1">
    <location>
        <begin position="116"/>
        <end position="133"/>
    </location>
</feature>
<feature type="region of interest" description="Disordered" evidence="1">
    <location>
        <begin position="63"/>
        <end position="133"/>
    </location>
</feature>
<name>A0ABR1HNN2_9HYPO</name>
<sequence>MLPSLIPLKKKYVDCHQKPYRCKAESCRDIRFASADNVSRHERETHGKKSILCIHDNCDRAAPGNGFSRQRNCKDHKRRVHAPDASKGRKRKTEVPDDQASSRKATVKSMPALDTVETSLEPFSTNGWTTARP</sequence>
<evidence type="ECO:0000259" key="3">
    <source>
        <dbReference type="Pfam" id="PF26177"/>
    </source>
</evidence>
<dbReference type="Pfam" id="PF26176">
    <property type="entry name" value="zf_C2H2_17_2"/>
    <property type="match status" value="1"/>
</dbReference>
<protein>
    <recommendedName>
        <fullName evidence="6">C2H2-type domain-containing protein</fullName>
    </recommendedName>
</protein>
<keyword evidence="5" id="KW-1185">Reference proteome</keyword>
<evidence type="ECO:0000259" key="2">
    <source>
        <dbReference type="Pfam" id="PF26176"/>
    </source>
</evidence>
<dbReference type="Pfam" id="PF26177">
    <property type="entry name" value="zf_C2H2_17_1st"/>
    <property type="match status" value="1"/>
</dbReference>
<dbReference type="InterPro" id="IPR059009">
    <property type="entry name" value="Znf_C2H2_17_1st"/>
</dbReference>
<organism evidence="4 5">
    <name type="scientific">Neonectria magnoliae</name>
    <dbReference type="NCBI Taxonomy" id="2732573"/>
    <lineage>
        <taxon>Eukaryota</taxon>
        <taxon>Fungi</taxon>
        <taxon>Dikarya</taxon>
        <taxon>Ascomycota</taxon>
        <taxon>Pezizomycotina</taxon>
        <taxon>Sordariomycetes</taxon>
        <taxon>Hypocreomycetidae</taxon>
        <taxon>Hypocreales</taxon>
        <taxon>Nectriaceae</taxon>
        <taxon>Neonectria</taxon>
    </lineage>
</organism>
<evidence type="ECO:0008006" key="6">
    <source>
        <dbReference type="Google" id="ProtNLM"/>
    </source>
</evidence>
<proteinExistence type="predicted"/>
<dbReference type="Proteomes" id="UP001498421">
    <property type="component" value="Unassembled WGS sequence"/>
</dbReference>
<dbReference type="EMBL" id="JAZAVK010000109">
    <property type="protein sequence ID" value="KAK7422434.1"/>
    <property type="molecule type" value="Genomic_DNA"/>
</dbReference>